<evidence type="ECO:0000259" key="1">
    <source>
        <dbReference type="Pfam" id="PF17919"/>
    </source>
</evidence>
<dbReference type="AlphaFoldDB" id="A0A3B1IY69"/>
<protein>
    <recommendedName>
        <fullName evidence="1">Reverse transcriptase/retrotransposon-derived protein RNase H-like domain-containing protein</fullName>
    </recommendedName>
</protein>
<dbReference type="Ensembl" id="ENSAMXT00000038292.1">
    <property type="protein sequence ID" value="ENSAMXP00000034500.1"/>
    <property type="gene ID" value="ENSAMXG00000040753.1"/>
</dbReference>
<reference evidence="3" key="2">
    <citation type="journal article" date="2014" name="Nat. Commun.">
        <title>The cavefish genome reveals candidate genes for eye loss.</title>
        <authorList>
            <person name="McGaugh S.E."/>
            <person name="Gross J.B."/>
            <person name="Aken B."/>
            <person name="Blin M."/>
            <person name="Borowsky R."/>
            <person name="Chalopin D."/>
            <person name="Hinaux H."/>
            <person name="Jeffery W.R."/>
            <person name="Keene A."/>
            <person name="Ma L."/>
            <person name="Minx P."/>
            <person name="Murphy D."/>
            <person name="O'Quin K.E."/>
            <person name="Retaux S."/>
            <person name="Rohner N."/>
            <person name="Searle S.M."/>
            <person name="Stahl B.A."/>
            <person name="Tabin C."/>
            <person name="Volff J.N."/>
            <person name="Yoshizawa M."/>
            <person name="Warren W.C."/>
        </authorList>
    </citation>
    <scope>NUCLEOTIDE SEQUENCE [LARGE SCALE GENOMIC DNA]</scope>
    <source>
        <strain evidence="3">female</strain>
    </source>
</reference>
<dbReference type="InParanoid" id="A0A3B1IY69"/>
<evidence type="ECO:0000313" key="2">
    <source>
        <dbReference type="Ensembl" id="ENSAMXP00000034500.1"/>
    </source>
</evidence>
<reference evidence="3" key="1">
    <citation type="submission" date="2013-03" db="EMBL/GenBank/DDBJ databases">
        <authorList>
            <person name="Jeffery W."/>
            <person name="Warren W."/>
            <person name="Wilson R.K."/>
        </authorList>
    </citation>
    <scope>NUCLEOTIDE SEQUENCE</scope>
    <source>
        <strain evidence="3">female</strain>
    </source>
</reference>
<dbReference type="GeneTree" id="ENSGT01130000280670"/>
<dbReference type="PANTHER" id="PTHR33064">
    <property type="entry name" value="POL PROTEIN"/>
    <property type="match status" value="1"/>
</dbReference>
<dbReference type="InterPro" id="IPR051320">
    <property type="entry name" value="Viral_Replic_Matur_Polypro"/>
</dbReference>
<dbReference type="PANTHER" id="PTHR33064:SF37">
    <property type="entry name" value="RIBONUCLEASE H"/>
    <property type="match status" value="1"/>
</dbReference>
<proteinExistence type="predicted"/>
<dbReference type="SUPFAM" id="SSF56672">
    <property type="entry name" value="DNA/RNA polymerases"/>
    <property type="match status" value="1"/>
</dbReference>
<reference evidence="2" key="4">
    <citation type="submission" date="2025-09" db="UniProtKB">
        <authorList>
            <consortium name="Ensembl"/>
        </authorList>
    </citation>
    <scope>IDENTIFICATION</scope>
</reference>
<dbReference type="InterPro" id="IPR043502">
    <property type="entry name" value="DNA/RNA_pol_sf"/>
</dbReference>
<dbReference type="Pfam" id="PF17919">
    <property type="entry name" value="RT_RNaseH_2"/>
    <property type="match status" value="1"/>
</dbReference>
<dbReference type="InterPro" id="IPR041577">
    <property type="entry name" value="RT_RNaseH_2"/>
</dbReference>
<reference evidence="2" key="3">
    <citation type="submission" date="2025-08" db="UniProtKB">
        <authorList>
            <consortium name="Ensembl"/>
        </authorList>
    </citation>
    <scope>IDENTIFICATION</scope>
</reference>
<accession>A0A3B1IY69</accession>
<feature type="domain" description="Reverse transcriptase/retrotransposon-derived protein RNase H-like" evidence="1">
    <location>
        <begin position="23"/>
        <end position="116"/>
    </location>
</feature>
<sequence>MVLVGLSRLVYFSKLKPSEVQDWTVEHENAFTELQEPLCVVPALGLSSPSKTFHIQVDTHKNTCSSVLAQEHGGKLRPVAYYSQRKSVIETEFDLCTQQVLAVHWMLTTTEPVVAKSSSSGRSLTTRVRK</sequence>
<evidence type="ECO:0000313" key="3">
    <source>
        <dbReference type="Proteomes" id="UP000018467"/>
    </source>
</evidence>
<name>A0A3B1IY69_ASTMX</name>
<dbReference type="Bgee" id="ENSAMXG00000040753">
    <property type="expression patterns" value="Expressed in intestine and 3 other cell types or tissues"/>
</dbReference>
<keyword evidence="3" id="KW-1185">Reference proteome</keyword>
<dbReference type="Gene3D" id="3.10.20.370">
    <property type="match status" value="1"/>
</dbReference>
<dbReference type="Proteomes" id="UP000018467">
    <property type="component" value="Unassembled WGS sequence"/>
</dbReference>
<organism evidence="2 3">
    <name type="scientific">Astyanax mexicanus</name>
    <name type="common">Blind cave fish</name>
    <name type="synonym">Astyanax fasciatus mexicanus</name>
    <dbReference type="NCBI Taxonomy" id="7994"/>
    <lineage>
        <taxon>Eukaryota</taxon>
        <taxon>Metazoa</taxon>
        <taxon>Chordata</taxon>
        <taxon>Craniata</taxon>
        <taxon>Vertebrata</taxon>
        <taxon>Euteleostomi</taxon>
        <taxon>Actinopterygii</taxon>
        <taxon>Neopterygii</taxon>
        <taxon>Teleostei</taxon>
        <taxon>Ostariophysi</taxon>
        <taxon>Characiformes</taxon>
        <taxon>Characoidei</taxon>
        <taxon>Acestrorhamphidae</taxon>
        <taxon>Acestrorhamphinae</taxon>
        <taxon>Astyanax</taxon>
    </lineage>
</organism>